<dbReference type="SUPFAM" id="SSF49313">
    <property type="entry name" value="Cadherin-like"/>
    <property type="match status" value="7"/>
</dbReference>
<comment type="caution">
    <text evidence="8">The sequence shown here is derived from an EMBL/GenBank/DDBJ whole genome shotgun (WGS) entry which is preliminary data.</text>
</comment>
<dbReference type="InterPro" id="IPR036465">
    <property type="entry name" value="vWFA_dom_sf"/>
</dbReference>
<dbReference type="InterPro" id="IPR045351">
    <property type="entry name" value="DUF6531"/>
</dbReference>
<dbReference type="NCBIfam" id="TIGR04215">
    <property type="entry name" value="choice_anch_A"/>
    <property type="match status" value="1"/>
</dbReference>
<evidence type="ECO:0008006" key="10">
    <source>
        <dbReference type="Google" id="ProtNLM"/>
    </source>
</evidence>
<dbReference type="SUPFAM" id="SSF69318">
    <property type="entry name" value="Integrin alpha N-terminal domain"/>
    <property type="match status" value="1"/>
</dbReference>
<feature type="domain" description="Teneurin-like YD-shell" evidence="7">
    <location>
        <begin position="2809"/>
        <end position="2940"/>
    </location>
</feature>
<dbReference type="InterPro" id="IPR056823">
    <property type="entry name" value="TEN-like_YD-shell"/>
</dbReference>
<evidence type="ECO:0000256" key="3">
    <source>
        <dbReference type="SAM" id="SignalP"/>
    </source>
</evidence>
<feature type="signal peptide" evidence="3">
    <location>
        <begin position="1"/>
        <end position="21"/>
    </location>
</feature>
<dbReference type="Gene3D" id="2.60.40.10">
    <property type="entry name" value="Immunoglobulins"/>
    <property type="match status" value="7"/>
</dbReference>
<dbReference type="Proteomes" id="UP000078503">
    <property type="component" value="Unassembled WGS sequence"/>
</dbReference>
<dbReference type="SUPFAM" id="SSF69304">
    <property type="entry name" value="Tricorn protease N-terminal domain"/>
    <property type="match status" value="1"/>
</dbReference>
<evidence type="ECO:0000313" key="8">
    <source>
        <dbReference type="EMBL" id="OAN10867.1"/>
    </source>
</evidence>
<dbReference type="PANTHER" id="PTHR32305">
    <property type="match status" value="1"/>
</dbReference>
<reference evidence="8 9" key="1">
    <citation type="submission" date="2016-03" db="EMBL/GenBank/DDBJ databases">
        <title>Photobacterium proteolyticum sp. nov. a protease producing bacterium isolated from ocean sediments of Laizhou Bay.</title>
        <authorList>
            <person name="Li Y."/>
        </authorList>
    </citation>
    <scope>NUCLEOTIDE SEQUENCE [LARGE SCALE GENOMIC DNA]</scope>
    <source>
        <strain evidence="8 9">R-40508</strain>
    </source>
</reference>
<dbReference type="OrthoDB" id="6229465at2"/>
<dbReference type="InterPro" id="IPR050708">
    <property type="entry name" value="T6SS_VgrG/RHS"/>
</dbReference>
<dbReference type="STRING" id="858640.A3K86_17905"/>
<feature type="domain" description="DUF6531" evidence="5">
    <location>
        <begin position="2200"/>
        <end position="2247"/>
    </location>
</feature>
<evidence type="ECO:0000256" key="1">
    <source>
        <dbReference type="ARBA" id="ARBA00022729"/>
    </source>
</evidence>
<feature type="domain" description="Choice-of-anchor A" evidence="6">
    <location>
        <begin position="25"/>
        <end position="265"/>
    </location>
</feature>
<evidence type="ECO:0000256" key="2">
    <source>
        <dbReference type="ARBA" id="ARBA00022737"/>
    </source>
</evidence>
<dbReference type="InterPro" id="IPR006530">
    <property type="entry name" value="YD"/>
</dbReference>
<feature type="domain" description="Deoxyribonuclease NucA/NucB" evidence="4">
    <location>
        <begin position="3549"/>
        <end position="3617"/>
    </location>
</feature>
<dbReference type="Pfam" id="PF17963">
    <property type="entry name" value="Big_9"/>
    <property type="match status" value="2"/>
</dbReference>
<keyword evidence="9" id="KW-1185">Reference proteome</keyword>
<dbReference type="InterPro" id="IPR013783">
    <property type="entry name" value="Ig-like_fold"/>
</dbReference>
<dbReference type="Pfam" id="PF20597">
    <property type="entry name" value="pAdhesive_15"/>
    <property type="match status" value="1"/>
</dbReference>
<feature type="chain" id="PRO_5008089890" description="Staphylococcus aureus surface protein A" evidence="3">
    <location>
        <begin position="22"/>
        <end position="3634"/>
    </location>
</feature>
<dbReference type="InterPro" id="IPR028994">
    <property type="entry name" value="Integrin_alpha_N"/>
</dbReference>
<dbReference type="NCBIfam" id="TIGR01643">
    <property type="entry name" value="YD_repeat_2x"/>
    <property type="match status" value="11"/>
</dbReference>
<dbReference type="PANTHER" id="PTHR32305:SF15">
    <property type="entry name" value="PROTEIN RHSA-RELATED"/>
    <property type="match status" value="1"/>
</dbReference>
<evidence type="ECO:0000259" key="5">
    <source>
        <dbReference type="Pfam" id="PF20148"/>
    </source>
</evidence>
<dbReference type="InterPro" id="IPR013517">
    <property type="entry name" value="FG-GAP"/>
</dbReference>
<dbReference type="GO" id="GO:0016020">
    <property type="term" value="C:membrane"/>
    <property type="evidence" value="ECO:0007669"/>
    <property type="project" value="InterPro"/>
</dbReference>
<dbReference type="GO" id="GO:0005509">
    <property type="term" value="F:calcium ion binding"/>
    <property type="evidence" value="ECO:0007669"/>
    <property type="project" value="InterPro"/>
</dbReference>
<dbReference type="Pfam" id="PF20148">
    <property type="entry name" value="DUF6531"/>
    <property type="match status" value="1"/>
</dbReference>
<dbReference type="InterPro" id="IPR031325">
    <property type="entry name" value="RHS_repeat"/>
</dbReference>
<dbReference type="Pfam" id="PF05593">
    <property type="entry name" value="RHS_repeat"/>
    <property type="match status" value="3"/>
</dbReference>
<evidence type="ECO:0000313" key="9">
    <source>
        <dbReference type="Proteomes" id="UP000078503"/>
    </source>
</evidence>
<name>A0A178K193_9GAMM</name>
<dbReference type="Pfam" id="PF14040">
    <property type="entry name" value="DNase_NucA_NucB"/>
    <property type="match status" value="1"/>
</dbReference>
<sequence>MRPIALLLTLFLFFNISVSSANTLREAGGFSAFIFEDFTAPSGDADGPLYVGRNMQINGYSIGDGLPPETSGYILYVGGDITFPVGRLYYGDAIIGGRLNGIGKSVFDGLSESQKIMNGDLPLDLPEQKLYLNDLSRRLSVFPANGSTKFEWGGLYLQGDGNSNWQVFDLDASAVSKAHTFSVSNIPEDATIVFNISGTDASLTNKSFADLIPHRSRTIFNFPDAVNIRLAGVAIEGTVLAPSAHLDAPHGDAYGPLIAKSFAGAMHLGFNTFEGDLSFINRAPIIVSTALNSVNERETYVYEAKAIDEDNDPLAWSVLRGPENFSVIADTGITTWQPNKEFVDTLKGVNGYCSVPQKPTKLVQGAADILIAMDESGSMGGEQQWLTSIISTLESLLIERGVGAQHEVNLYGAVGFGHRGSGAALLRMLATDGDIFVNAEQFNKITKQFVASGGFEDGWSAAQLLLNDYPLRPKTAKNIILISDEDRDNGNSSITYESIKTQLIAQKAVLNVVIDGGFVCEDGRAALGMDADGSGYVAENDGSFSLCNNAKHSGRAYGATNAHYIQLALETGGAAWDLNYLRRGGVYAQAFSKAFVEIKVREIISQLPPLPQSDVIVKQISLPHDAAELEQLNIPVTLYNRGLLNISSEATLSLFEVLNDGTRRELASQTLALNLATDQEQLISFNAVKMSDNAITLGASIGLADAKSECLADNNQTLRALVTLQVADDWGGVDTQLFEIGVNNINDPPSVENTEVFQDINAGGQFSFTPEVNDPDLGDQLEFTLRSSPAGVKIDARTGQVSWDTTNVDPGVYTYDVVATDLAGNSVTISVIVTVNKAPNFPPKITSLPEYLSQEGSQYRYLVTATDPNEGDTLVYSTSSGAINGASGELQWKSAAPDMGWQSPEICRQPLSAPSEFKPTIKWHWSKSSSMGSYNQVMAAPIVVQLNDDNADGEINTLDYPDVVFPTFNSSQYSRPGIVRALNGADGSELWAASNQGPWADPSYGLAAADIDSDGLVEIVAGQPNGDLAVYENDGGLKWRKPAGGRGHVAIADLDADGASEIVYAQGVYDLNGDRLFSIDSSISPIVFDADGDGIQEVLSGGKLYDINGNVRWQGPAMLFAGVADFDGDSLPEVVIAGDNKLSMLNHDGSYVWGPITVPGTGGGPITIADVDGDAKPEITLAAKFYYFVFEADGSVKWQKQTQDRSSQKTGSSVFDFDGDGQAEILYSDELNFRVYDGNTGDVIYQLPNPSGTLYEYPLVVDLDNDREAEIVLVSNNRWFNGVNGVRVLEGKGWAPTRSIWNQHAYHIDNINDDGTVPIGQLPSWLSHNTYRLNTFPGRTLTAVSDLTVADFTYIDGELSIAIGNGGEAKSQGGLTLTLLDPTTSQSLATWSLPSIEPNSQFAFTENIDFSAFSSVQLLIDAEGYETECNRFNNTANVVLLTVSVADQDGASDKQQFSVRTEPLNVAPSFVQPQDLTLKSNQLLSFNLKASDPNAWDVITWRATGLPAAALFDPVKGSLNWTPTESDIGTHVFSFVAVDTYGATSQAQMKVTVMAENQPPVISSTPKLTTVEGQEWQYQILASDPDDDSLIYEVMYPGEVQVDATGLVTWSLPVVGTHDILVRVRDGRGGSVDQSFQLEVETTLNREPKITSTPLLSIEQGGIYQYQIVASDDDGDVLSFALVQYPQGMSLSASGDIQWVIPANLKPGNYPVSIEVSDGISTVVQSYEITVIGAKPNQTPVITSSPRLIGTAGQIYQYEVKATDPDGDALTYTLTRYPEGMTVSQSGLIEWAVPANIQPSTYSVSIAVNDGFDSVEQSYTIKIETGSNNQPPVITSQPVTSVVAGTDYRYQVIANDPDKDSLAFRLISSPQGMTISSTGSVQWAVPAGFNDTVSVEIAVSDNKIETRQSYEVVVSTAGGNVAPVLTGSPVREAVQGGQYVSVMSATDADGDQLTFRLIEAPSGMTVDAKGRIAWSVPAELTGQVAVSLEVSDGTHFIHRSWTITISEWALPLDVTIGVSAGQLKVGEVATVQVQPTGGVPPYQVVMTANGQLLALDGQLTSEAKADKPSLIKLVATVVDSQGIEVSTKETIAVITGTDTAAPVVSITSPVENAGISSMVDVVGTVEDDNLASYALIVYPDGEPTKRQILMEGFQSVSNSALASFDPSMLNNGVYTIAIEAIDLDGNQSVAGVDVLVSGDLKVGNFSITQRDVDIPMMGLPITVDRTYDSRSKSESGDFGYGWSLGLADFNVQESDKLGMSWTLNKYGSMLNTKYCIEPKGARPEVTVTLPDGDVERFEAVLTPECSQLVPALDVKLSFKPVGDTQSTLAALEHVQLRYVGGQLYDFSTLIDVADPNRYALTLKTGVKMELHQGEGLKKLVSTNGHSVQYTRDGMIHSAGKSVLFDRDTQGRITQVTDPSGQAHQYRYDGLGNLRSVTDPLGHTTTFDYNRNHGLLKINDPLDRRLVRNIYDDGGRLIAQEDEQGNRTEFSHDIAGKQSVVTDRNGNTAFYYYDDDGNITTEVDALGNTKQYTYDERGNKLSSTDALGNISYSTFNTKNDQLTVTDALGNTTEYKYNDRGQETEIIDSRGNRYVNTYDGIGNLVTLSDPTGSQATFEYDAKGNLRTSKDMLGNITSYTYDSTGNKLTEITPTGITKRFEYDSNNRVVREIVERKLQGGMAEDLVTEYRYDSAGNIIETINALGYSRQSQFDAMGQLIVSTDALGHKTLTDYDGYGREIAITYPDGSRTQKAYDAEGNLISETDAAGSVTTYVYDALNRQVAIIQADGSRVETEYDAAGRIAAEVDANGNRTTNVYDAANRRIATKDALGSTTQYEYDSEGNVTATIDPLGNRTEYEYDQLGNKTVTRFADGTAISAAFDRLGRKVAETDQSGVTTQYEYDAEGRLIAVVDAANSRTEYRYDELGNRIAQIDALGQETRWQYDGLGNVLSRTLPMGQIETFTYNALNQVENHTDFNGEVTTYTYDAMGRLITEISGVGTLHEQTQRYEYDVAGNKVRTSIETAKSVQVWEYQYDVLNRLTTELQPSGDRLSYQYDTNGNKLSLTVESQGQTNTTTYTYDAVNRLSTVTDNEGGITQYSYTALGMADVIYHPNGISTHHVYDNLNRLIEKYTQSTSGAVVSHYRYSWSDSGQRTRLEELHRGRNVDYQYDVLSRLVKESYLEADGSRQVIEHEYGVTGNRTKETLDGVVSLYNYDANDRLVTKDLTQYSYDANGNLLAERTSGAIEKRYFYNTKNRLTSFDDGTQFAVYEYNPNGIRTSASINGVITHYIIDENRNYAQVVREYGAQNKSYVYGADLLSFNAQGTNSYFVYDGLGSTRALVDETGSVTDTYDYDGYGTVLKQTGASDNAYLYTGEQYDAELDKYYLRARYYDQSVGRFTQMDEWAGHAVQPITLNKYLYVNGSPSNYVDPTGYYAMSLPTFSVSFSIMRAVSSISTSATSLLGRNLISRAVFATTVIGGATAYTHTEVKRCQMSEGRDCGLDNIVVIGSDYVEAKEHISDSISGQGSNGLPLPSLLTYSKGRNKDRYWLKSTNECRGNITSNTGLSCDEYPFAASYQGGKDMYYSKRVSLRLISHSDNIRSGQVWGRAVRRGNDGDQYLIIASGDVSFYYSNGKFGY</sequence>
<feature type="domain" description="Teneurin-like YD-shell" evidence="7">
    <location>
        <begin position="2958"/>
        <end position="3143"/>
    </location>
</feature>
<keyword evidence="2" id="KW-0677">Repeat</keyword>
<proteinExistence type="predicted"/>
<keyword evidence="1 3" id="KW-0732">Signal</keyword>
<dbReference type="Pfam" id="PF05345">
    <property type="entry name" value="He_PIG"/>
    <property type="match status" value="4"/>
</dbReference>
<evidence type="ECO:0000259" key="7">
    <source>
        <dbReference type="Pfam" id="PF25023"/>
    </source>
</evidence>
<dbReference type="InterPro" id="IPR015919">
    <property type="entry name" value="Cadherin-like_sf"/>
</dbReference>
<dbReference type="Gene3D" id="2.180.10.10">
    <property type="entry name" value="RHS repeat-associated core"/>
    <property type="match status" value="4"/>
</dbReference>
<accession>A0A178K193</accession>
<dbReference type="Pfam" id="PF25023">
    <property type="entry name" value="TEN_YD-shell"/>
    <property type="match status" value="4"/>
</dbReference>
<dbReference type="EMBL" id="LVHF01000033">
    <property type="protein sequence ID" value="OAN10867.1"/>
    <property type="molecule type" value="Genomic_DNA"/>
</dbReference>
<gene>
    <name evidence="8" type="ORF">A3K86_17905</name>
</gene>
<dbReference type="InterPro" id="IPR029476">
    <property type="entry name" value="DNase_NucA_NucB"/>
</dbReference>
<protein>
    <recommendedName>
        <fullName evidence="10">Staphylococcus aureus surface protein A</fullName>
    </recommendedName>
</protein>
<dbReference type="NCBIfam" id="TIGR03696">
    <property type="entry name" value="Rhs_assc_core"/>
    <property type="match status" value="1"/>
</dbReference>
<evidence type="ECO:0000259" key="4">
    <source>
        <dbReference type="Pfam" id="PF14040"/>
    </source>
</evidence>
<evidence type="ECO:0000259" key="6">
    <source>
        <dbReference type="Pfam" id="PF20597"/>
    </source>
</evidence>
<feature type="domain" description="Teneurin-like YD-shell" evidence="7">
    <location>
        <begin position="3160"/>
        <end position="3418"/>
    </location>
</feature>
<dbReference type="Pfam" id="PF13517">
    <property type="entry name" value="FG-GAP_3"/>
    <property type="match status" value="1"/>
</dbReference>
<dbReference type="InterPro" id="IPR026588">
    <property type="entry name" value="Choice_anch_A"/>
</dbReference>
<dbReference type="RefSeq" id="WP_068334534.1">
    <property type="nucleotide sequence ID" value="NZ_LVHF01000033.1"/>
</dbReference>
<dbReference type="InterPro" id="IPR022385">
    <property type="entry name" value="Rhs_assc_core"/>
</dbReference>
<feature type="domain" description="Teneurin-like YD-shell" evidence="7">
    <location>
        <begin position="2494"/>
        <end position="2669"/>
    </location>
</feature>
<organism evidence="8 9">
    <name type="scientific">Photobacterium jeanii</name>
    <dbReference type="NCBI Taxonomy" id="858640"/>
    <lineage>
        <taxon>Bacteria</taxon>
        <taxon>Pseudomonadati</taxon>
        <taxon>Pseudomonadota</taxon>
        <taxon>Gammaproteobacteria</taxon>
        <taxon>Vibrionales</taxon>
        <taxon>Vibrionaceae</taxon>
        <taxon>Photobacterium</taxon>
    </lineage>
</organism>
<dbReference type="SUPFAM" id="SSF53300">
    <property type="entry name" value="vWA-like"/>
    <property type="match status" value="1"/>
</dbReference>